<dbReference type="Proteomes" id="UP000676079">
    <property type="component" value="Chromosome"/>
</dbReference>
<evidence type="ECO:0000313" key="5">
    <source>
        <dbReference type="EMBL" id="QUX25126.1"/>
    </source>
</evidence>
<proteinExistence type="predicted"/>
<evidence type="ECO:0000256" key="1">
    <source>
        <dbReference type="ARBA" id="ARBA00023015"/>
    </source>
</evidence>
<dbReference type="Gene3D" id="1.10.10.60">
    <property type="entry name" value="Homeodomain-like"/>
    <property type="match status" value="1"/>
</dbReference>
<keyword evidence="6" id="KW-1185">Reference proteome</keyword>
<gene>
    <name evidence="5" type="ORF">KGD84_13220</name>
</gene>
<dbReference type="EMBL" id="CP074133">
    <property type="protein sequence ID" value="QUX25126.1"/>
    <property type="molecule type" value="Genomic_DNA"/>
</dbReference>
<keyword evidence="3" id="KW-0804">Transcription</keyword>
<dbReference type="Pfam" id="PF12833">
    <property type="entry name" value="HTH_18"/>
    <property type="match status" value="1"/>
</dbReference>
<dbReference type="RefSeq" id="WP_220560630.1">
    <property type="nucleotide sequence ID" value="NZ_CP074133.1"/>
</dbReference>
<dbReference type="SMART" id="SM00342">
    <property type="entry name" value="HTH_ARAC"/>
    <property type="match status" value="1"/>
</dbReference>
<dbReference type="PANTHER" id="PTHR46796:SF6">
    <property type="entry name" value="ARAC SUBFAMILY"/>
    <property type="match status" value="1"/>
</dbReference>
<sequence>MEGAQATDRLDRFEAEASRAFAPLRMRRADERPFRGSFASTRVDDVVLTRITAAPVLVRREPSSMSSTDPELFKVAWHVSGRAGVAQNGRECLLSPGDLVVYETGRPYELPFWEPYDTVVMGVPPRLFGAHAAVLRRRTAVPVRAGRGLGGVVGALFQGVSGGAAADLGAGGRHHLAAALVSLVCAAFADAAAAAQDEDPWERIRAYCLANLSDPGLSAESVARAHGISTRYLYKLCAERGFAPGRWIRGERLSRIRRDLADPALADRGAAAIAARWGVLDAAHLGRMLRAEFGETVPEIRARARP</sequence>
<dbReference type="Pfam" id="PF14525">
    <property type="entry name" value="AraC_binding_2"/>
    <property type="match status" value="1"/>
</dbReference>
<dbReference type="InterPro" id="IPR035418">
    <property type="entry name" value="AraC-bd_2"/>
</dbReference>
<keyword evidence="2" id="KW-0238">DNA-binding</keyword>
<evidence type="ECO:0000259" key="4">
    <source>
        <dbReference type="PROSITE" id="PS01124"/>
    </source>
</evidence>
<evidence type="ECO:0000256" key="3">
    <source>
        <dbReference type="ARBA" id="ARBA00023163"/>
    </source>
</evidence>
<keyword evidence="1" id="KW-0805">Transcription regulation</keyword>
<feature type="domain" description="HTH araC/xylS-type" evidence="4">
    <location>
        <begin position="202"/>
        <end position="303"/>
    </location>
</feature>
<name>A0ABX8BSP0_9ACTN</name>
<evidence type="ECO:0000256" key="2">
    <source>
        <dbReference type="ARBA" id="ARBA00023125"/>
    </source>
</evidence>
<evidence type="ECO:0000313" key="6">
    <source>
        <dbReference type="Proteomes" id="UP000676079"/>
    </source>
</evidence>
<protein>
    <submittedName>
        <fullName evidence="5">AraC family transcriptional regulator</fullName>
    </submittedName>
</protein>
<organism evidence="5 6">
    <name type="scientific">Nocardiopsis changdeensis</name>
    <dbReference type="NCBI Taxonomy" id="2831969"/>
    <lineage>
        <taxon>Bacteria</taxon>
        <taxon>Bacillati</taxon>
        <taxon>Actinomycetota</taxon>
        <taxon>Actinomycetes</taxon>
        <taxon>Streptosporangiales</taxon>
        <taxon>Nocardiopsidaceae</taxon>
        <taxon>Nocardiopsis</taxon>
    </lineage>
</organism>
<dbReference type="PANTHER" id="PTHR46796">
    <property type="entry name" value="HTH-TYPE TRANSCRIPTIONAL ACTIVATOR RHAS-RELATED"/>
    <property type="match status" value="1"/>
</dbReference>
<accession>A0ABX8BSP0</accession>
<dbReference type="InterPro" id="IPR018060">
    <property type="entry name" value="HTH_AraC"/>
</dbReference>
<dbReference type="PROSITE" id="PS01124">
    <property type="entry name" value="HTH_ARAC_FAMILY_2"/>
    <property type="match status" value="1"/>
</dbReference>
<reference evidence="5 6" key="1">
    <citation type="submission" date="2021-05" db="EMBL/GenBank/DDBJ databases">
        <title>Direct Submission.</title>
        <authorList>
            <person name="Li K."/>
            <person name="Gao J."/>
        </authorList>
    </citation>
    <scope>NUCLEOTIDE SEQUENCE [LARGE SCALE GENOMIC DNA]</scope>
    <source>
        <strain evidence="5 6">Mg02</strain>
    </source>
</reference>
<dbReference type="InterPro" id="IPR050204">
    <property type="entry name" value="AraC_XylS_family_regulators"/>
</dbReference>